<dbReference type="Gene3D" id="3.40.190.10">
    <property type="entry name" value="Periplasmic binding protein-like II"/>
    <property type="match status" value="2"/>
</dbReference>
<keyword evidence="4" id="KW-0804">Transcription</keyword>
<dbReference type="EMBL" id="LT906435">
    <property type="protein sequence ID" value="SNU85209.1"/>
    <property type="molecule type" value="Genomic_DNA"/>
</dbReference>
<dbReference type="STRING" id="93222.NA29_16030"/>
<dbReference type="InterPro" id="IPR058163">
    <property type="entry name" value="LysR-type_TF_proteobact-type"/>
</dbReference>
<sequence length="323" mass="35329">MRNKVDASLLGALRSFTVAAKLLSFTRAADALSLTQSAISQQMRQLERRLGYPLFVRGHRSLALTSEGVTLLAGAQRAFDEIESTLASISNSATPVKVGCCPSFALHWLVSRLSQYHQHDERNPVQLMAEFGALGVATDNITEIDLAIRYCAEIPDTSGNRTGLFDEWLIPVATPAYVQRNPILADGRLDASCVLLHDAFAWPGAEASAEWQAWMQAIRPDWLPFVNGPSFNLASMAYSAALNHQGVAIGRASLILDELADGRLVPLLPVAVRSPASYWTVTRNRESPSVGVFEEWLATQAAQFVQGRTSALHRMGIDLIERD</sequence>
<keyword evidence="2" id="KW-0805">Transcription regulation</keyword>
<dbReference type="GO" id="GO:0003677">
    <property type="term" value="F:DNA binding"/>
    <property type="evidence" value="ECO:0007669"/>
    <property type="project" value="UniProtKB-KW"/>
</dbReference>
<keyword evidence="3" id="KW-0238">DNA-binding</keyword>
<accession>A0A239SIX3</accession>
<dbReference type="PANTHER" id="PTHR30537:SF5">
    <property type="entry name" value="HTH-TYPE TRANSCRIPTIONAL ACTIVATOR TTDR-RELATED"/>
    <property type="match status" value="1"/>
</dbReference>
<evidence type="ECO:0000256" key="4">
    <source>
        <dbReference type="ARBA" id="ARBA00023163"/>
    </source>
</evidence>
<dbReference type="InterPro" id="IPR036390">
    <property type="entry name" value="WH_DNA-bd_sf"/>
</dbReference>
<evidence type="ECO:0000256" key="3">
    <source>
        <dbReference type="ARBA" id="ARBA00023125"/>
    </source>
</evidence>
<dbReference type="RefSeq" id="WP_039398378.1">
    <property type="nucleotide sequence ID" value="NZ_CABPRX010000002.1"/>
</dbReference>
<dbReference type="InterPro" id="IPR036388">
    <property type="entry name" value="WH-like_DNA-bd_sf"/>
</dbReference>
<dbReference type="PRINTS" id="PR00039">
    <property type="entry name" value="HTHLYSR"/>
</dbReference>
<dbReference type="InterPro" id="IPR000847">
    <property type="entry name" value="LysR_HTH_N"/>
</dbReference>
<name>A0A239SIX3_9BURK</name>
<dbReference type="OrthoDB" id="8591238at2"/>
<dbReference type="FunFam" id="1.10.10.10:FF:000001">
    <property type="entry name" value="LysR family transcriptional regulator"/>
    <property type="match status" value="1"/>
</dbReference>
<reference evidence="6 7" key="1">
    <citation type="submission" date="2017-06" db="EMBL/GenBank/DDBJ databases">
        <authorList>
            <consortium name="Pathogen Informatics"/>
        </authorList>
    </citation>
    <scope>NUCLEOTIDE SEQUENCE [LARGE SCALE GENOMIC DNA]</scope>
    <source>
        <strain evidence="6 7">NCTC13161</strain>
    </source>
</reference>
<dbReference type="GeneID" id="88095004"/>
<dbReference type="PROSITE" id="PS50931">
    <property type="entry name" value="HTH_LYSR"/>
    <property type="match status" value="1"/>
</dbReference>
<dbReference type="Gene3D" id="1.10.10.10">
    <property type="entry name" value="Winged helix-like DNA-binding domain superfamily/Winged helix DNA-binding domain"/>
    <property type="match status" value="1"/>
</dbReference>
<dbReference type="KEGG" id="pspu:NA29_16030"/>
<proteinExistence type="inferred from homology"/>
<gene>
    <name evidence="6" type="primary">gcvA_11</name>
    <name evidence="6" type="ORF">SAMEA4530655_02365</name>
</gene>
<organism evidence="6 7">
    <name type="scientific">Pandoraea sputorum</name>
    <dbReference type="NCBI Taxonomy" id="93222"/>
    <lineage>
        <taxon>Bacteria</taxon>
        <taxon>Pseudomonadati</taxon>
        <taxon>Pseudomonadota</taxon>
        <taxon>Betaproteobacteria</taxon>
        <taxon>Burkholderiales</taxon>
        <taxon>Burkholderiaceae</taxon>
        <taxon>Pandoraea</taxon>
    </lineage>
</organism>
<feature type="domain" description="HTH lysR-type" evidence="5">
    <location>
        <begin position="13"/>
        <end position="65"/>
    </location>
</feature>
<evidence type="ECO:0000313" key="6">
    <source>
        <dbReference type="EMBL" id="SNU85209.1"/>
    </source>
</evidence>
<evidence type="ECO:0000259" key="5">
    <source>
        <dbReference type="PROSITE" id="PS50931"/>
    </source>
</evidence>
<dbReference type="SUPFAM" id="SSF53850">
    <property type="entry name" value="Periplasmic binding protein-like II"/>
    <property type="match status" value="1"/>
</dbReference>
<keyword evidence="7" id="KW-1185">Reference proteome</keyword>
<dbReference type="AlphaFoldDB" id="A0A239SIX3"/>
<dbReference type="Pfam" id="PF03466">
    <property type="entry name" value="LysR_substrate"/>
    <property type="match status" value="1"/>
</dbReference>
<dbReference type="SUPFAM" id="SSF46785">
    <property type="entry name" value="Winged helix' DNA-binding domain"/>
    <property type="match status" value="1"/>
</dbReference>
<evidence type="ECO:0000313" key="7">
    <source>
        <dbReference type="Proteomes" id="UP000215126"/>
    </source>
</evidence>
<comment type="similarity">
    <text evidence="1">Belongs to the LysR transcriptional regulatory family.</text>
</comment>
<protein>
    <submittedName>
        <fullName evidence="6">Gcv operon activator</fullName>
    </submittedName>
</protein>
<evidence type="ECO:0000256" key="1">
    <source>
        <dbReference type="ARBA" id="ARBA00009437"/>
    </source>
</evidence>
<dbReference type="Pfam" id="PF00126">
    <property type="entry name" value="HTH_1"/>
    <property type="match status" value="1"/>
</dbReference>
<dbReference type="PANTHER" id="PTHR30537">
    <property type="entry name" value="HTH-TYPE TRANSCRIPTIONAL REGULATOR"/>
    <property type="match status" value="1"/>
</dbReference>
<dbReference type="InterPro" id="IPR005119">
    <property type="entry name" value="LysR_subst-bd"/>
</dbReference>
<dbReference type="Proteomes" id="UP000215126">
    <property type="component" value="Chromosome 1"/>
</dbReference>
<dbReference type="GO" id="GO:0003700">
    <property type="term" value="F:DNA-binding transcription factor activity"/>
    <property type="evidence" value="ECO:0007669"/>
    <property type="project" value="InterPro"/>
</dbReference>
<evidence type="ECO:0000256" key="2">
    <source>
        <dbReference type="ARBA" id="ARBA00023015"/>
    </source>
</evidence>